<proteinExistence type="predicted"/>
<dbReference type="Proteomes" id="UP000192796">
    <property type="component" value="Unassembled WGS sequence"/>
</dbReference>
<evidence type="ECO:0000313" key="3">
    <source>
        <dbReference type="Proteomes" id="UP000192796"/>
    </source>
</evidence>
<dbReference type="Pfam" id="PF04717">
    <property type="entry name" value="Phage_base_V"/>
    <property type="match status" value="1"/>
</dbReference>
<dbReference type="OrthoDB" id="1907165at2"/>
<protein>
    <submittedName>
        <fullName evidence="2">Type IV secretion protein Rhs</fullName>
    </submittedName>
</protein>
<dbReference type="SUPFAM" id="SSF69279">
    <property type="entry name" value="Phage tail proteins"/>
    <property type="match status" value="1"/>
</dbReference>
<evidence type="ECO:0000313" key="2">
    <source>
        <dbReference type="EMBL" id="OQP60580.1"/>
    </source>
</evidence>
<dbReference type="RefSeq" id="WP_081152697.1">
    <property type="nucleotide sequence ID" value="NZ_LVYD01000060.1"/>
</dbReference>
<evidence type="ECO:0000259" key="1">
    <source>
        <dbReference type="Pfam" id="PF04717"/>
    </source>
</evidence>
<gene>
    <name evidence="2" type="ORF">A3860_32720</name>
</gene>
<dbReference type="InterPro" id="IPR006531">
    <property type="entry name" value="Gp5/Vgr_OB"/>
</dbReference>
<organism evidence="2 3">
    <name type="scientific">Niastella vici</name>
    <dbReference type="NCBI Taxonomy" id="1703345"/>
    <lineage>
        <taxon>Bacteria</taxon>
        <taxon>Pseudomonadati</taxon>
        <taxon>Bacteroidota</taxon>
        <taxon>Chitinophagia</taxon>
        <taxon>Chitinophagales</taxon>
        <taxon>Chitinophagaceae</taxon>
        <taxon>Niastella</taxon>
    </lineage>
</organism>
<reference evidence="2 3" key="1">
    <citation type="submission" date="2016-03" db="EMBL/GenBank/DDBJ databases">
        <title>Niastella vici sp. nov., isolated from farmland soil.</title>
        <authorList>
            <person name="Chen L."/>
            <person name="Wang D."/>
            <person name="Yang S."/>
            <person name="Wang G."/>
        </authorList>
    </citation>
    <scope>NUCLEOTIDE SEQUENCE [LARGE SCALE GENOMIC DNA]</scope>
    <source>
        <strain evidence="2 3">DJ57</strain>
    </source>
</reference>
<keyword evidence="3" id="KW-1185">Reference proteome</keyword>
<name>A0A1V9FQG9_9BACT</name>
<sequence>MQELIIPNPSKHDVSTYDILIDGQAMNASYQLTMLTAIREINRIPLVRFTLRDGDAAAKTFELSNGNEFIPGKKIVIKLGYDGNNKQVFKGIITKQGIQVKPNGNSQLLVECRDEAVKMTMGRKSKYFEKVKDSQAIEELVKAYNGLAVEAKETNITHKELVQHHITDWDFLLLRAESSGTLVTVEDGKIKTFTPATGAEPVLQASYGTSIMEFEAEMDARNQWKQVKATAWDYTNQKLFTADTEEAKDINQPGNLAGAQLADTIDLNEFELHHSGYKTEQELKLWADGVMMRSRLAKIRGRVKVTGFSGIKPGDMLKLDGVGDRYNGNVFVTAVKHDIGNGSWETNIQFGLDPEAYAKIYKDINDEPAAGLVGGIRGLQIGKVVHLATDPDGEDRILVKIPTIDNKANGIWSRVACLDAGSERGTFFRPEQDDEVIVGFINDDPNDAVVLGMLNSSAKKAPLSASDQNDEKGIFTRSKMRIHFNDGTKTITIDTPAGNSIKLDEAAKTIEIKDQNDNKFSLNSSGVKLSSPQNIDIEAGVNLTLKAGASLSIGGATLGIKADGSVSMDGAMVGLTASGIAEIKGSLIKIN</sequence>
<dbReference type="NCBIfam" id="TIGR01646">
    <property type="entry name" value="vgr_GE"/>
    <property type="match status" value="1"/>
</dbReference>
<dbReference type="InterPro" id="IPR037026">
    <property type="entry name" value="Vgr_OB-fold_dom_sf"/>
</dbReference>
<accession>A0A1V9FQG9</accession>
<dbReference type="SUPFAM" id="SSF69255">
    <property type="entry name" value="gp5 N-terminal domain-like"/>
    <property type="match status" value="1"/>
</dbReference>
<comment type="caution">
    <text evidence="2">The sequence shown here is derived from an EMBL/GenBank/DDBJ whole genome shotgun (WGS) entry which is preliminary data.</text>
</comment>
<dbReference type="STRING" id="1703345.A3860_32720"/>
<dbReference type="Gene3D" id="2.40.50.230">
    <property type="entry name" value="Gp5 N-terminal domain"/>
    <property type="match status" value="1"/>
</dbReference>
<dbReference type="InterPro" id="IPR006533">
    <property type="entry name" value="T6SS_Vgr_RhsGE"/>
</dbReference>
<dbReference type="Pfam" id="PF05954">
    <property type="entry name" value="Phage_GPD"/>
    <property type="match status" value="1"/>
</dbReference>
<dbReference type="AlphaFoldDB" id="A0A1V9FQG9"/>
<dbReference type="EMBL" id="LVYD01000060">
    <property type="protein sequence ID" value="OQP60580.1"/>
    <property type="molecule type" value="Genomic_DNA"/>
</dbReference>
<feature type="domain" description="Gp5/Type VI secretion system Vgr protein OB-fold" evidence="1">
    <location>
        <begin position="381"/>
        <end position="454"/>
    </location>
</feature>